<reference evidence="1 2" key="1">
    <citation type="submission" date="2020-08" db="EMBL/GenBank/DDBJ databases">
        <title>Genomic Encyclopedia of Type Strains, Phase IV (KMG-V): Genome sequencing to study the core and pangenomes of soil and plant-associated prokaryotes.</title>
        <authorList>
            <person name="Whitman W."/>
        </authorList>
    </citation>
    <scope>NUCLEOTIDE SEQUENCE [LARGE SCALE GENOMIC DNA]</scope>
    <source>
        <strain evidence="1 2">SEMIA 4074</strain>
    </source>
</reference>
<dbReference type="RefSeq" id="WP_184452753.1">
    <property type="nucleotide sequence ID" value="NZ_JACIFV010000001.1"/>
</dbReference>
<dbReference type="InterPro" id="IPR045534">
    <property type="entry name" value="DUF6428"/>
</dbReference>
<dbReference type="Pfam" id="PF20001">
    <property type="entry name" value="DUF6428"/>
    <property type="match status" value="1"/>
</dbReference>
<protein>
    <submittedName>
        <fullName evidence="1">Uncharacterized protein</fullName>
    </submittedName>
</protein>
<keyword evidence="2" id="KW-1185">Reference proteome</keyword>
<evidence type="ECO:0000313" key="2">
    <source>
        <dbReference type="Proteomes" id="UP000524492"/>
    </source>
</evidence>
<sequence>MNVIDKTLSNDIQLGALLAALDAHADAPLVFRYDGRDVKAGYHVTEVKTGRFDALDCGANPESWTEIFVQLWDIDEDGRTHMPSGKFAKIIRKVSEHVGLPMSAKLTFEVSDGVAPMALYCAATPRIAAGRVSVELAPRPASCKPRDRWLVEEKAKSGCCAPSANQSCCA</sequence>
<comment type="caution">
    <text evidence="1">The sequence shown here is derived from an EMBL/GenBank/DDBJ whole genome shotgun (WGS) entry which is preliminary data.</text>
</comment>
<proteinExistence type="predicted"/>
<dbReference type="AlphaFoldDB" id="A0A7W6MC81"/>
<accession>A0A7W6MC81</accession>
<dbReference type="Proteomes" id="UP000524492">
    <property type="component" value="Unassembled WGS sequence"/>
</dbReference>
<organism evidence="1 2">
    <name type="scientific">Rhizobium aethiopicum</name>
    <dbReference type="NCBI Taxonomy" id="1138170"/>
    <lineage>
        <taxon>Bacteria</taxon>
        <taxon>Pseudomonadati</taxon>
        <taxon>Pseudomonadota</taxon>
        <taxon>Alphaproteobacteria</taxon>
        <taxon>Hyphomicrobiales</taxon>
        <taxon>Rhizobiaceae</taxon>
        <taxon>Rhizobium/Agrobacterium group</taxon>
        <taxon>Rhizobium</taxon>
    </lineage>
</organism>
<name>A0A7W6MC81_9HYPH</name>
<evidence type="ECO:0000313" key="1">
    <source>
        <dbReference type="EMBL" id="MBB4190041.1"/>
    </source>
</evidence>
<gene>
    <name evidence="1" type="ORF">GGD53_000157</name>
</gene>
<dbReference type="EMBL" id="JACIFV010000001">
    <property type="protein sequence ID" value="MBB4190041.1"/>
    <property type="molecule type" value="Genomic_DNA"/>
</dbReference>